<name>A0A8S5MJM2_9CAUD</name>
<dbReference type="EMBL" id="BK014919">
    <property type="protein sequence ID" value="DAD82442.1"/>
    <property type="molecule type" value="Genomic_DNA"/>
</dbReference>
<organism evidence="1">
    <name type="scientific">Siphoviridae sp. ctHMI2</name>
    <dbReference type="NCBI Taxonomy" id="2826231"/>
    <lineage>
        <taxon>Viruses</taxon>
        <taxon>Duplodnaviria</taxon>
        <taxon>Heunggongvirae</taxon>
        <taxon>Uroviricota</taxon>
        <taxon>Caudoviricetes</taxon>
    </lineage>
</organism>
<sequence length="51" mass="6011">MSDFAISWKHHIFVYRINQNIALGYCVNNPSNIYSMFRGCFLMIDNLPNLK</sequence>
<proteinExistence type="predicted"/>
<accession>A0A8S5MJM2</accession>
<evidence type="ECO:0000313" key="1">
    <source>
        <dbReference type="EMBL" id="DAD82442.1"/>
    </source>
</evidence>
<reference evidence="1" key="1">
    <citation type="journal article" date="2021" name="Proc. Natl. Acad. Sci. U.S.A.">
        <title>A Catalog of Tens of Thousands of Viruses from Human Metagenomes Reveals Hidden Associations with Chronic Diseases.</title>
        <authorList>
            <person name="Tisza M.J."/>
            <person name="Buck C.B."/>
        </authorList>
    </citation>
    <scope>NUCLEOTIDE SEQUENCE</scope>
    <source>
        <strain evidence="1">CtHMI2</strain>
    </source>
</reference>
<protein>
    <submittedName>
        <fullName evidence="1">Uncharacterized protein</fullName>
    </submittedName>
</protein>